<feature type="signal peptide" evidence="2">
    <location>
        <begin position="1"/>
        <end position="24"/>
    </location>
</feature>
<feature type="region of interest" description="Disordered" evidence="1">
    <location>
        <begin position="31"/>
        <end position="65"/>
    </location>
</feature>
<feature type="region of interest" description="Disordered" evidence="1">
    <location>
        <begin position="1009"/>
        <end position="1045"/>
    </location>
</feature>
<feature type="compositionally biased region" description="Low complexity" evidence="1">
    <location>
        <begin position="31"/>
        <end position="43"/>
    </location>
</feature>
<gene>
    <name evidence="3" type="ORF">QE152_g4659</name>
</gene>
<name>A0AAW1N1J8_POPJA</name>
<dbReference type="Proteomes" id="UP001458880">
    <property type="component" value="Unassembled WGS sequence"/>
</dbReference>
<organism evidence="3 4">
    <name type="scientific">Popillia japonica</name>
    <name type="common">Japanese beetle</name>
    <dbReference type="NCBI Taxonomy" id="7064"/>
    <lineage>
        <taxon>Eukaryota</taxon>
        <taxon>Metazoa</taxon>
        <taxon>Ecdysozoa</taxon>
        <taxon>Arthropoda</taxon>
        <taxon>Hexapoda</taxon>
        <taxon>Insecta</taxon>
        <taxon>Pterygota</taxon>
        <taxon>Neoptera</taxon>
        <taxon>Endopterygota</taxon>
        <taxon>Coleoptera</taxon>
        <taxon>Polyphaga</taxon>
        <taxon>Scarabaeiformia</taxon>
        <taxon>Scarabaeidae</taxon>
        <taxon>Rutelinae</taxon>
        <taxon>Popillia</taxon>
    </lineage>
</organism>
<dbReference type="AlphaFoldDB" id="A0AAW1N1J8"/>
<keyword evidence="4" id="KW-1185">Reference proteome</keyword>
<feature type="chain" id="PRO_5043553484" evidence="2">
    <location>
        <begin position="25"/>
        <end position="1045"/>
    </location>
</feature>
<accession>A0AAW1N1J8</accession>
<reference evidence="3 4" key="1">
    <citation type="journal article" date="2024" name="BMC Genomics">
        <title>De novo assembly and annotation of Popillia japonica's genome with initial clues to its potential as an invasive pest.</title>
        <authorList>
            <person name="Cucini C."/>
            <person name="Boschi S."/>
            <person name="Funari R."/>
            <person name="Cardaioli E."/>
            <person name="Iannotti N."/>
            <person name="Marturano G."/>
            <person name="Paoli F."/>
            <person name="Bruttini M."/>
            <person name="Carapelli A."/>
            <person name="Frati F."/>
            <person name="Nardi F."/>
        </authorList>
    </citation>
    <scope>NUCLEOTIDE SEQUENCE [LARGE SCALE GENOMIC DNA]</scope>
    <source>
        <strain evidence="3">DMR45628</strain>
    </source>
</reference>
<comment type="caution">
    <text evidence="3">The sequence shown here is derived from an EMBL/GenBank/DDBJ whole genome shotgun (WGS) entry which is preliminary data.</text>
</comment>
<evidence type="ECO:0000313" key="4">
    <source>
        <dbReference type="Proteomes" id="UP001458880"/>
    </source>
</evidence>
<keyword evidence="2" id="KW-0732">Signal</keyword>
<protein>
    <submittedName>
        <fullName evidence="3">Uncharacterized protein</fullName>
    </submittedName>
</protein>
<proteinExistence type="predicted"/>
<feature type="compositionally biased region" description="Basic and acidic residues" evidence="1">
    <location>
        <begin position="1025"/>
        <end position="1045"/>
    </location>
</feature>
<feature type="compositionally biased region" description="Polar residues" evidence="1">
    <location>
        <begin position="50"/>
        <end position="63"/>
    </location>
</feature>
<evidence type="ECO:0000313" key="3">
    <source>
        <dbReference type="EMBL" id="KAK9751808.1"/>
    </source>
</evidence>
<evidence type="ECO:0000256" key="1">
    <source>
        <dbReference type="SAM" id="MobiDB-lite"/>
    </source>
</evidence>
<sequence>MAIRMLQMFTISIYLLLVTRTTTAVVNNGATAKSSLESSTSTAETKDTSSEIASDSRGASSETEANKREAIIELTENFATAGILDGIYGPPIDSYLTSSNSINLPVPVYGVPNTGPNLIYPTPPPDIPPPLPSVSLTYALPNAGIKDIYGPPKFSYTSIKSKPIRTKYGVPFIQRPPKPLITSNFHIPKGPKPVYGPPRFLKPNFNKIPKLQYGPPKPQYGPPPKLAYGPPKQVQIQTATVYIPPSGGPLLNPQISGAILNPPPIAPTYGPPKIQPAQQYGPPEPVIHGPPHPGIPAPPTPPDIKYDGWQPIPGLVSRPPSDIYGVPNQGGHDVNDLQIIPGLVSRPPSDIYGVPNQGGHDVNDLQISTGFILPPPAAGGDAGVHSLSLQENFKGNGAISDSYGAPLNTVTGSGGVVASSGEEHHQQSQGGLDILVNNQEQHNHQSNINVGLSAIGVGGQDNSLSVIKSVGYQLFPNYGLGYSGAYPNGATDTYGAPPINSYSQAGPYPAASYKTSSTAGFGSAFNSYNFGKEISLSPTGVGLIPPSGVYGATPNSQYGTPLFQPANQHFHGAGQKYHQPRKPVVFREPVPVGLIQSIGNIVNQKDASGIIDTIHSNSVGPTYLPPPVPEVTKPVKEAVTPSGLYSLPHVERPISFQNVVHGSPTAGLSHQLSNSLNLNAAGGDYNFGSIDGAYALPLQTTGVGFNTNQNHNQQNYYVDSSRQVNFNQDYNSYSLQNLEPYHDCNTPQLGYNLPSGIGGGYQGQNSYIVGAGTDLQTSHSQSTASLSSTSSNSVSEVTKDSYAKSLGETFANGGDVVKSQSLDLNNIPIQGALGTYTLQIQSADGLGGGSSSSANIPHEQVLNDGLLQSILAAIEQPQQKQQIQLQAQHDQSQIYSQIANVPADLVQNQRSDEDARGEQSVKNALILTAPVEVGGPSYLNGTEGGRNDFGDHGLIDNNEIALYFNNTNIQQQSVDLESEEDVSSDAGDVKNAQQYGSSFVSFKTPSASYSYGEVRGDSAQGQDKGSNDRADQRDQDLDQGQDRGV</sequence>
<feature type="region of interest" description="Disordered" evidence="1">
    <location>
        <begin position="974"/>
        <end position="997"/>
    </location>
</feature>
<dbReference type="EMBL" id="JASPKY010000025">
    <property type="protein sequence ID" value="KAK9751808.1"/>
    <property type="molecule type" value="Genomic_DNA"/>
</dbReference>
<evidence type="ECO:0000256" key="2">
    <source>
        <dbReference type="SAM" id="SignalP"/>
    </source>
</evidence>